<evidence type="ECO:0000313" key="1">
    <source>
        <dbReference type="EMBL" id="RUS30940.1"/>
    </source>
</evidence>
<dbReference type="EMBL" id="RBNJ01003420">
    <property type="protein sequence ID" value="RUS30940.1"/>
    <property type="molecule type" value="Genomic_DNA"/>
</dbReference>
<name>A0A433QME0_9FUNG</name>
<sequence length="102" mass="11281">MGGVADLNVLLCVQTSIHTPPHFPYYQTRRLLSHTRPFLCFDIWYACVPTAAGAPSFRSLLTLVYIQQAVETFSFITSPISSIIACTVKNLVALMTAEFAEP</sequence>
<protein>
    <submittedName>
        <fullName evidence="1">Uncharacterized protein</fullName>
    </submittedName>
</protein>
<evidence type="ECO:0000313" key="2">
    <source>
        <dbReference type="Proteomes" id="UP000274822"/>
    </source>
</evidence>
<dbReference type="Proteomes" id="UP000274822">
    <property type="component" value="Unassembled WGS sequence"/>
</dbReference>
<reference evidence="1 2" key="1">
    <citation type="journal article" date="2018" name="New Phytol.">
        <title>Phylogenomics of Endogonaceae and evolution of mycorrhizas within Mucoromycota.</title>
        <authorList>
            <person name="Chang Y."/>
            <person name="Desiro A."/>
            <person name="Na H."/>
            <person name="Sandor L."/>
            <person name="Lipzen A."/>
            <person name="Clum A."/>
            <person name="Barry K."/>
            <person name="Grigoriev I.V."/>
            <person name="Martin F.M."/>
            <person name="Stajich J.E."/>
            <person name="Smith M.E."/>
            <person name="Bonito G."/>
            <person name="Spatafora J.W."/>
        </authorList>
    </citation>
    <scope>NUCLEOTIDE SEQUENCE [LARGE SCALE GENOMIC DNA]</scope>
    <source>
        <strain evidence="1 2">AD002</strain>
    </source>
</reference>
<comment type="caution">
    <text evidence="1">The sequence shown here is derived from an EMBL/GenBank/DDBJ whole genome shotgun (WGS) entry which is preliminary data.</text>
</comment>
<proteinExistence type="predicted"/>
<organism evidence="1 2">
    <name type="scientific">Jimgerdemannia flammicorona</name>
    <dbReference type="NCBI Taxonomy" id="994334"/>
    <lineage>
        <taxon>Eukaryota</taxon>
        <taxon>Fungi</taxon>
        <taxon>Fungi incertae sedis</taxon>
        <taxon>Mucoromycota</taxon>
        <taxon>Mucoromycotina</taxon>
        <taxon>Endogonomycetes</taxon>
        <taxon>Endogonales</taxon>
        <taxon>Endogonaceae</taxon>
        <taxon>Jimgerdemannia</taxon>
    </lineage>
</organism>
<accession>A0A433QME0</accession>
<dbReference type="AlphaFoldDB" id="A0A433QME0"/>
<keyword evidence="2" id="KW-1185">Reference proteome</keyword>
<gene>
    <name evidence="1" type="ORF">BC938DRAFT_478726</name>
</gene>